<organism evidence="1 2">
    <name type="scientific">Bradyrhizobium arachidis</name>
    <dbReference type="NCBI Taxonomy" id="858423"/>
    <lineage>
        <taxon>Bacteria</taxon>
        <taxon>Pseudomonadati</taxon>
        <taxon>Pseudomonadota</taxon>
        <taxon>Alphaproteobacteria</taxon>
        <taxon>Hyphomicrobiales</taxon>
        <taxon>Nitrobacteraceae</taxon>
        <taxon>Bradyrhizobium</taxon>
    </lineage>
</organism>
<evidence type="ECO:0000313" key="1">
    <source>
        <dbReference type="EMBL" id="QOZ71118.1"/>
    </source>
</evidence>
<gene>
    <name evidence="1" type="ORF">WN72_36040</name>
</gene>
<accession>A0AAE7NX89</accession>
<name>A0AAE7NX89_9BRAD</name>
<proteinExistence type="predicted"/>
<evidence type="ECO:0000313" key="2">
    <source>
        <dbReference type="Proteomes" id="UP000594015"/>
    </source>
</evidence>
<dbReference type="EMBL" id="CP030050">
    <property type="protein sequence ID" value="QOZ71118.1"/>
    <property type="molecule type" value="Genomic_DNA"/>
</dbReference>
<reference evidence="1 2" key="1">
    <citation type="submission" date="2018-06" db="EMBL/GenBank/DDBJ databases">
        <title>Comparative genomics of Bradyrhizobium nodulating Arachidis hypogaea.</title>
        <authorList>
            <person name="Li Y."/>
        </authorList>
    </citation>
    <scope>NUCLEOTIDE SEQUENCE [LARGE SCALE GENOMIC DNA]</scope>
    <source>
        <strain evidence="1 2">CCBAU 051107</strain>
    </source>
</reference>
<dbReference type="KEGG" id="barh:WN72_36040"/>
<protein>
    <submittedName>
        <fullName evidence="1">Uncharacterized protein</fullName>
    </submittedName>
</protein>
<dbReference type="AlphaFoldDB" id="A0AAE7NX89"/>
<dbReference type="Proteomes" id="UP000594015">
    <property type="component" value="Chromosome"/>
</dbReference>
<sequence>MLQQRFTVYRPENLEADIAHLWTRYRDIVVRSVELLSRPPPDTFLGRKHHDLIPLPYQTEE</sequence>